<evidence type="ECO:0000313" key="5">
    <source>
        <dbReference type="Proteomes" id="UP000516666"/>
    </source>
</evidence>
<reference evidence="4 5" key="2">
    <citation type="submission" date="2020-09" db="EMBL/GenBank/DDBJ databases">
        <authorList>
            <person name="Chen F.-J."/>
            <person name="Lee Y.-T."/>
        </authorList>
    </citation>
    <scope>NUCLEOTIDE SEQUENCE [LARGE SCALE GENOMIC DNA]</scope>
    <source>
        <strain evidence="4 5">AS39</strain>
    </source>
</reference>
<dbReference type="PROSITE" id="PS50975">
    <property type="entry name" value="ATP_GRASP"/>
    <property type="match status" value="1"/>
</dbReference>
<dbReference type="GO" id="GO:0016874">
    <property type="term" value="F:ligase activity"/>
    <property type="evidence" value="ECO:0007669"/>
    <property type="project" value="UniProtKB-KW"/>
</dbReference>
<keyword evidence="3" id="KW-0067">ATP-binding</keyword>
<dbReference type="RefSeq" id="WP_191012827.1">
    <property type="nucleotide sequence ID" value="NZ_CP061550.1"/>
</dbReference>
<evidence type="ECO:0000256" key="1">
    <source>
        <dbReference type="ARBA" id="ARBA00022598"/>
    </source>
</evidence>
<evidence type="ECO:0000256" key="3">
    <source>
        <dbReference type="ARBA" id="ARBA00022840"/>
    </source>
</evidence>
<dbReference type="GO" id="GO:0046872">
    <property type="term" value="F:metal ion binding"/>
    <property type="evidence" value="ECO:0007669"/>
    <property type="project" value="InterPro"/>
</dbReference>
<dbReference type="PANTHER" id="PTHR43585:SF2">
    <property type="entry name" value="ATP-GRASP ENZYME FSQD"/>
    <property type="match status" value="1"/>
</dbReference>
<organism evidence="4 5">
    <name type="scientific">Acinetobacter seifertii</name>
    <dbReference type="NCBI Taxonomy" id="1530123"/>
    <lineage>
        <taxon>Bacteria</taxon>
        <taxon>Pseudomonadati</taxon>
        <taxon>Pseudomonadota</taxon>
        <taxon>Gammaproteobacteria</taxon>
        <taxon>Moraxellales</taxon>
        <taxon>Moraxellaceae</taxon>
        <taxon>Acinetobacter</taxon>
        <taxon>Acinetobacter calcoaceticus/baumannii complex</taxon>
    </lineage>
</organism>
<protein>
    <submittedName>
        <fullName evidence="4">ATP-grasp domain-containing protein</fullName>
    </submittedName>
</protein>
<dbReference type="AlphaFoldDB" id="A0A7H2VAD2"/>
<sequence>MKKVVVFIETNFTGLDALTYCKEKGYHSVLITDSYERFLSWFPASSLSKIDQASEIINVNNSNDLEELISVLKKFEKVDAILTFAEIRTLVTAKLAKEMNVKHSNSQAIEIAQNKSLIRKILAENKVEEVSSVTIKDINFIDDEIEKNNLKYPFFIKPLHGHSSIGASVCRNDNDLLNYKKKYIKSNQDGISDELVIEDYLEGQLVSVETLTFAKDQHAIIGVADRDIIHDCVEIGSSFTLDDRIATLAKEKAKKILNCIDYDYGSSHIELIVNDEEARLVEVNTRVGGSGHSIMMDLATGRSIVGDCIECSLGNLKFDENLYSNKKMGASWQCFVPNKEGIIKKLPNIEILQKMKDITNVWFHYQENEKVEDLKSNFSWVVQVMAQGENREAAKFNALTCINYIRENSLVE</sequence>
<evidence type="ECO:0000256" key="2">
    <source>
        <dbReference type="ARBA" id="ARBA00022741"/>
    </source>
</evidence>
<dbReference type="InterPro" id="IPR011761">
    <property type="entry name" value="ATP-grasp"/>
</dbReference>
<dbReference type="SUPFAM" id="SSF56059">
    <property type="entry name" value="Glutathione synthetase ATP-binding domain-like"/>
    <property type="match status" value="1"/>
</dbReference>
<dbReference type="InterPro" id="IPR005479">
    <property type="entry name" value="CPAse_ATP-bd"/>
</dbReference>
<keyword evidence="1" id="KW-0436">Ligase</keyword>
<dbReference type="Gene3D" id="3.40.50.20">
    <property type="match status" value="1"/>
</dbReference>
<accession>A0A7H2VAD2</accession>
<dbReference type="Gene3D" id="3.30.1490.20">
    <property type="entry name" value="ATP-grasp fold, A domain"/>
    <property type="match status" value="1"/>
</dbReference>
<dbReference type="GO" id="GO:0005524">
    <property type="term" value="F:ATP binding"/>
    <property type="evidence" value="ECO:0007669"/>
    <property type="project" value="UniProtKB-UniRule"/>
</dbReference>
<reference evidence="5" key="1">
    <citation type="submission" date="2020-09" db="EMBL/GenBank/DDBJ databases">
        <title>Clinical and molecular characterization of Acinetobacter seifertii in Taiwan.</title>
        <authorList>
            <person name="Li L.-H."/>
            <person name="Yang Y.-S."/>
            <person name="Sun J.-R."/>
            <person name="Huang T.-W."/>
            <person name="Huang W.-C."/>
            <person name="Wang Y.-C."/>
            <person name="Kuo T.-H."/>
            <person name="Kuo S.-C."/>
            <person name="Chen T.-L."/>
        </authorList>
    </citation>
    <scope>NUCLEOTIDE SEQUENCE [LARGE SCALE GENOMIC DNA]</scope>
    <source>
        <strain evidence="5">AS39</strain>
    </source>
</reference>
<dbReference type="Pfam" id="PF02786">
    <property type="entry name" value="CPSase_L_D2"/>
    <property type="match status" value="1"/>
</dbReference>
<evidence type="ECO:0000313" key="4">
    <source>
        <dbReference type="EMBL" id="QNX73315.1"/>
    </source>
</evidence>
<dbReference type="Proteomes" id="UP000516666">
    <property type="component" value="Chromosome"/>
</dbReference>
<dbReference type="PANTHER" id="PTHR43585">
    <property type="entry name" value="FUMIPYRROLE BIOSYNTHESIS PROTEIN C"/>
    <property type="match status" value="1"/>
</dbReference>
<dbReference type="InterPro" id="IPR013815">
    <property type="entry name" value="ATP_grasp_subdomain_1"/>
</dbReference>
<keyword evidence="2" id="KW-0547">Nucleotide-binding</keyword>
<dbReference type="Gene3D" id="3.30.470.20">
    <property type="entry name" value="ATP-grasp fold, B domain"/>
    <property type="match status" value="1"/>
</dbReference>
<dbReference type="InterPro" id="IPR052032">
    <property type="entry name" value="ATP-dep_AA_Ligase"/>
</dbReference>
<name>A0A7H2VAD2_9GAMM</name>
<dbReference type="EMBL" id="CP061646">
    <property type="protein sequence ID" value="QNX73315.1"/>
    <property type="molecule type" value="Genomic_DNA"/>
</dbReference>
<proteinExistence type="predicted"/>
<gene>
    <name evidence="4" type="ORF">IC776_05485</name>
</gene>